<keyword evidence="2" id="KW-1185">Reference proteome</keyword>
<dbReference type="EMBL" id="JBHUGZ010000030">
    <property type="protein sequence ID" value="MFD1987941.1"/>
    <property type="molecule type" value="Genomic_DNA"/>
</dbReference>
<protein>
    <submittedName>
        <fullName evidence="1">Uncharacterized protein</fullName>
    </submittedName>
</protein>
<name>A0ABW4UNJ7_9HYPH</name>
<accession>A0ABW4UNJ7</accession>
<organism evidence="1 2">
    <name type="scientific">Mesorhizobium newzealandense</name>
    <dbReference type="NCBI Taxonomy" id="1300302"/>
    <lineage>
        <taxon>Bacteria</taxon>
        <taxon>Pseudomonadati</taxon>
        <taxon>Pseudomonadota</taxon>
        <taxon>Alphaproteobacteria</taxon>
        <taxon>Hyphomicrobiales</taxon>
        <taxon>Phyllobacteriaceae</taxon>
        <taxon>Mesorhizobium</taxon>
    </lineage>
</organism>
<evidence type="ECO:0000313" key="1">
    <source>
        <dbReference type="EMBL" id="MFD1987941.1"/>
    </source>
</evidence>
<dbReference type="RefSeq" id="WP_379106371.1">
    <property type="nucleotide sequence ID" value="NZ_JBHUGZ010000030.1"/>
</dbReference>
<reference evidence="2" key="1">
    <citation type="journal article" date="2019" name="Int. J. Syst. Evol. Microbiol.">
        <title>The Global Catalogue of Microorganisms (GCM) 10K type strain sequencing project: providing services to taxonomists for standard genome sequencing and annotation.</title>
        <authorList>
            <consortium name="The Broad Institute Genomics Platform"/>
            <consortium name="The Broad Institute Genome Sequencing Center for Infectious Disease"/>
            <person name="Wu L."/>
            <person name="Ma J."/>
        </authorList>
    </citation>
    <scope>NUCLEOTIDE SEQUENCE [LARGE SCALE GENOMIC DNA]</scope>
    <source>
        <strain evidence="2">CGMCC 1.16225</strain>
    </source>
</reference>
<proteinExistence type="predicted"/>
<sequence>MAAADDFMDEFTREDGFFLGLHQRQFDPVAAERALQILRLIEIGTDHGTNYLLADHMFQADFELRVQEPYNRDNKQFERYHRLFFDEIAMRFVALGSLGETLRKE</sequence>
<evidence type="ECO:0000313" key="2">
    <source>
        <dbReference type="Proteomes" id="UP001597405"/>
    </source>
</evidence>
<gene>
    <name evidence="1" type="ORF">ACFSOZ_36580</name>
</gene>
<comment type="caution">
    <text evidence="1">The sequence shown here is derived from an EMBL/GenBank/DDBJ whole genome shotgun (WGS) entry which is preliminary data.</text>
</comment>
<dbReference type="Proteomes" id="UP001597405">
    <property type="component" value="Unassembled WGS sequence"/>
</dbReference>